<evidence type="ECO:0000313" key="2">
    <source>
        <dbReference type="EMBL" id="UOM50129.1"/>
    </source>
</evidence>
<dbReference type="InterPro" id="IPR036866">
    <property type="entry name" value="RibonucZ/Hydroxyglut_hydro"/>
</dbReference>
<feature type="domain" description="Metallo-beta-lactamase" evidence="1">
    <location>
        <begin position="42"/>
        <end position="234"/>
    </location>
</feature>
<dbReference type="CDD" id="cd07731">
    <property type="entry name" value="ComA-like_MBL-fold"/>
    <property type="match status" value="1"/>
</dbReference>
<reference evidence="3" key="1">
    <citation type="journal article" date="2024" name="J Bioinform Genom">
        <title>Complete genome sequence of the type strain bacterium Sphaerochaeta associata GLS2t (VKM B-2742)t.</title>
        <authorList>
            <person name="Troshina O.Y."/>
            <person name="Tepeeva A.N."/>
            <person name="Arzamasceva V.O."/>
            <person name="Whitman W.B."/>
            <person name="Varghese N."/>
            <person name="Shapiro N."/>
            <person name="Woyke T."/>
            <person name="Kripides N.C."/>
            <person name="Vasilenko O.V."/>
        </authorList>
    </citation>
    <scope>NUCLEOTIDE SEQUENCE [LARGE SCALE GENOMIC DNA]</scope>
    <source>
        <strain evidence="3">GLS2T</strain>
    </source>
</reference>
<dbReference type="RefSeq" id="WP_244771521.1">
    <property type="nucleotide sequence ID" value="NZ_CP094929.1"/>
</dbReference>
<evidence type="ECO:0000259" key="1">
    <source>
        <dbReference type="SMART" id="SM00849"/>
    </source>
</evidence>
<dbReference type="SUPFAM" id="SSF81585">
    <property type="entry name" value="PsbU/PolX domain-like"/>
    <property type="match status" value="1"/>
</dbReference>
<organism evidence="2 3">
    <name type="scientific">Sphaerochaeta associata</name>
    <dbReference type="NCBI Taxonomy" id="1129264"/>
    <lineage>
        <taxon>Bacteria</taxon>
        <taxon>Pseudomonadati</taxon>
        <taxon>Spirochaetota</taxon>
        <taxon>Spirochaetia</taxon>
        <taxon>Spirochaetales</taxon>
        <taxon>Sphaerochaetaceae</taxon>
        <taxon>Sphaerochaeta</taxon>
    </lineage>
</organism>
<dbReference type="Pfam" id="PF00753">
    <property type="entry name" value="Lactamase_B"/>
    <property type="match status" value="1"/>
</dbReference>
<proteinExistence type="predicted"/>
<keyword evidence="3" id="KW-1185">Reference proteome</keyword>
<name>A0ABY4D7R9_9SPIR</name>
<accession>A0ABY4D7R9</accession>
<dbReference type="Proteomes" id="UP000829708">
    <property type="component" value="Chromosome"/>
</dbReference>
<dbReference type="InterPro" id="IPR052159">
    <property type="entry name" value="Competence_DNA_uptake"/>
</dbReference>
<gene>
    <name evidence="2" type="ORF">MUG09_11245</name>
</gene>
<dbReference type="SUPFAM" id="SSF56281">
    <property type="entry name" value="Metallo-hydrolase/oxidoreductase"/>
    <property type="match status" value="1"/>
</dbReference>
<dbReference type="Gene3D" id="1.10.150.320">
    <property type="entry name" value="Photosystem II 12 kDa extrinsic protein"/>
    <property type="match status" value="1"/>
</dbReference>
<dbReference type="SMART" id="SM00849">
    <property type="entry name" value="Lactamase_B"/>
    <property type="match status" value="1"/>
</dbReference>
<dbReference type="PANTHER" id="PTHR30619">
    <property type="entry name" value="DNA INTERNALIZATION/COMPETENCE PROTEIN COMEC/REC2"/>
    <property type="match status" value="1"/>
</dbReference>
<dbReference type="Gene3D" id="3.60.15.10">
    <property type="entry name" value="Ribonuclease Z/Hydroxyacylglutathione hydrolase-like"/>
    <property type="match status" value="1"/>
</dbReference>
<dbReference type="PANTHER" id="PTHR30619:SF7">
    <property type="entry name" value="BETA-LACTAMASE DOMAIN PROTEIN"/>
    <property type="match status" value="1"/>
</dbReference>
<dbReference type="Pfam" id="PF12836">
    <property type="entry name" value="HHH_3"/>
    <property type="match status" value="1"/>
</dbReference>
<evidence type="ECO:0000313" key="3">
    <source>
        <dbReference type="Proteomes" id="UP000829708"/>
    </source>
</evidence>
<sequence length="354" mass="39091">MHKIIRIMTLMVFLLLCMLTLGASVQSVQDGYVEVHFIDVGQGDAILIRSTNHAVLIDGGNRNTTVLDYLSSLGVQKLDLVVGTHAHADHIGGLIPVLEQLSVHEVMDPAVVHTSKTFEDYLTVIDRKNIRFTVADTGLKRSYGDMLLHVLHPTQPAATDLNNSSIVIHLIYHKISFLFTGDAEQVSERAILERSGQNLASTILKVGHHGSSTSTSSEFLSQVRPEVAIFSVGEGNTYGHPHDLVIARLAAQHVDLYRTDMHGHIIIRTDGNTFMIESQKAVEDTFPLYRIGINSADTSQLKNIVHIDDVRARSLISLRPFTSLEDLARIPGIGPSRVRDIIQQGLAYVDTEER</sequence>
<dbReference type="InterPro" id="IPR001279">
    <property type="entry name" value="Metallo-B-lactamas"/>
</dbReference>
<dbReference type="EMBL" id="CP094929">
    <property type="protein sequence ID" value="UOM50129.1"/>
    <property type="molecule type" value="Genomic_DNA"/>
</dbReference>
<protein>
    <submittedName>
        <fullName evidence="2">MBL fold metallo-hydrolase</fullName>
    </submittedName>
</protein>
<dbReference type="InterPro" id="IPR035681">
    <property type="entry name" value="ComA-like_MBL"/>
</dbReference>